<protein>
    <submittedName>
        <fullName evidence="2">Uncharacterized protein</fullName>
    </submittedName>
</protein>
<sequence>MVPSRIVEQTGAQNIVNACGGIAQDVLGEGSKKKFMNEEQEEEEQEEEEEEENEEEEDEEEGNQKTYKTETPGHGCHGVGAQPARASLVGTPREDSRPAHGRPITK</sequence>
<feature type="compositionally biased region" description="Acidic residues" evidence="1">
    <location>
        <begin position="38"/>
        <end position="61"/>
    </location>
</feature>
<organism evidence="2 3">
    <name type="scientific">Prorocentrum cordatum</name>
    <dbReference type="NCBI Taxonomy" id="2364126"/>
    <lineage>
        <taxon>Eukaryota</taxon>
        <taxon>Sar</taxon>
        <taxon>Alveolata</taxon>
        <taxon>Dinophyceae</taxon>
        <taxon>Prorocentrales</taxon>
        <taxon>Prorocentraceae</taxon>
        <taxon>Prorocentrum</taxon>
    </lineage>
</organism>
<name>A0ABN9WTI5_9DINO</name>
<accession>A0ABN9WTI5</accession>
<proteinExistence type="predicted"/>
<reference evidence="2" key="1">
    <citation type="submission" date="2023-10" db="EMBL/GenBank/DDBJ databases">
        <authorList>
            <person name="Chen Y."/>
            <person name="Shah S."/>
            <person name="Dougan E. K."/>
            <person name="Thang M."/>
            <person name="Chan C."/>
        </authorList>
    </citation>
    <scope>NUCLEOTIDE SEQUENCE [LARGE SCALE GENOMIC DNA]</scope>
</reference>
<comment type="caution">
    <text evidence="2">The sequence shown here is derived from an EMBL/GenBank/DDBJ whole genome shotgun (WGS) entry which is preliminary data.</text>
</comment>
<dbReference type="Proteomes" id="UP001189429">
    <property type="component" value="Unassembled WGS sequence"/>
</dbReference>
<evidence type="ECO:0000313" key="2">
    <source>
        <dbReference type="EMBL" id="CAK0888440.1"/>
    </source>
</evidence>
<evidence type="ECO:0000313" key="3">
    <source>
        <dbReference type="Proteomes" id="UP001189429"/>
    </source>
</evidence>
<feature type="region of interest" description="Disordered" evidence="1">
    <location>
        <begin position="29"/>
        <end position="106"/>
    </location>
</feature>
<keyword evidence="3" id="KW-1185">Reference proteome</keyword>
<dbReference type="EMBL" id="CAUYUJ010019074">
    <property type="protein sequence ID" value="CAK0888440.1"/>
    <property type="molecule type" value="Genomic_DNA"/>
</dbReference>
<gene>
    <name evidence="2" type="ORF">PCOR1329_LOCUS69236</name>
</gene>
<evidence type="ECO:0000256" key="1">
    <source>
        <dbReference type="SAM" id="MobiDB-lite"/>
    </source>
</evidence>